<feature type="transmembrane region" description="Helical" evidence="1">
    <location>
        <begin position="344"/>
        <end position="368"/>
    </location>
</feature>
<feature type="transmembrane region" description="Helical" evidence="1">
    <location>
        <begin position="278"/>
        <end position="301"/>
    </location>
</feature>
<dbReference type="EMBL" id="JAKNCT010000005">
    <property type="protein sequence ID" value="MCG5030878.1"/>
    <property type="molecule type" value="Genomic_DNA"/>
</dbReference>
<keyword evidence="1" id="KW-0812">Transmembrane</keyword>
<feature type="transmembrane region" description="Helical" evidence="1">
    <location>
        <begin position="6"/>
        <end position="22"/>
    </location>
</feature>
<dbReference type="RefSeq" id="WP_237978530.1">
    <property type="nucleotide sequence ID" value="NZ_JAKNCT010000005.1"/>
</dbReference>
<name>A0ABS9MSA3_9BURK</name>
<evidence type="ECO:0000256" key="1">
    <source>
        <dbReference type="SAM" id="Phobius"/>
    </source>
</evidence>
<feature type="transmembrane region" description="Helical" evidence="1">
    <location>
        <begin position="65"/>
        <end position="88"/>
    </location>
</feature>
<proteinExistence type="predicted"/>
<organism evidence="2 3">
    <name type="scientific">Mesosutterella porci</name>
    <dbReference type="NCBI Taxonomy" id="2915351"/>
    <lineage>
        <taxon>Bacteria</taxon>
        <taxon>Pseudomonadati</taxon>
        <taxon>Pseudomonadota</taxon>
        <taxon>Betaproteobacteria</taxon>
        <taxon>Burkholderiales</taxon>
        <taxon>Sutterellaceae</taxon>
        <taxon>Mesosutterella</taxon>
    </lineage>
</organism>
<evidence type="ECO:0000313" key="3">
    <source>
        <dbReference type="Proteomes" id="UP001297600"/>
    </source>
</evidence>
<dbReference type="Proteomes" id="UP001297600">
    <property type="component" value="Unassembled WGS sequence"/>
</dbReference>
<feature type="transmembrane region" description="Helical" evidence="1">
    <location>
        <begin position="374"/>
        <end position="396"/>
    </location>
</feature>
<reference evidence="2 3" key="1">
    <citation type="submission" date="2022-02" db="EMBL/GenBank/DDBJ databases">
        <title>Mesosutterella porci, a novel member of the family Sutterellaceae from pig feces.</title>
        <authorList>
            <person name="Wylensek D."/>
            <person name="Clavel T."/>
        </authorList>
    </citation>
    <scope>NUCLEOTIDE SEQUENCE [LARGE SCALE GENOMIC DNA]</scope>
    <source>
        <strain evidence="3">oilRF-744-wt-GAM-9</strain>
    </source>
</reference>
<feature type="transmembrane region" description="Helical" evidence="1">
    <location>
        <begin position="408"/>
        <end position="426"/>
    </location>
</feature>
<feature type="transmembrane region" description="Helical" evidence="1">
    <location>
        <begin position="313"/>
        <end position="332"/>
    </location>
</feature>
<feature type="transmembrane region" description="Helical" evidence="1">
    <location>
        <begin position="27"/>
        <end position="45"/>
    </location>
</feature>
<gene>
    <name evidence="2" type="ORF">MAF45_05395</name>
</gene>
<protein>
    <submittedName>
        <fullName evidence="2">Citrate transporter</fullName>
    </submittedName>
</protein>
<sequence>MTTQMIIAQVLMVITLIIMITGKTPIYLTAIVGAAVAGIAAGFPISGKAPMTIAKMINAGLNPVIADMTGILLFIGIMQATGFLDVIVRDIVLVGNKIGGGPGVCTAGGIAAGLIGALTGFTQPVITAVITGPAAVRLGVDPNKVAGIQAHAGHIGNLAGFTHPTQVAILATAGIGYGLFNVLGLIAALSIFALSYFRVIADMRRRGVNISAADREKVIEQIKAKKYTTTSLRAFTPFLILFIGFVIGLPIFLVGVAAAIVTALLAAKNFKEAEKDMLKGVGLIATPLVATIGFLFMSTVIKQIGLVSTISQFAAPVLSLSPILVMFAVAFVTGFMTQSYAASVAVLVPFLQVVLGTGADPFAAAFAAASGASLIQYFLTGGPVAALATVIPVIPGSDLKTANAFQRPSILFGCLVAFIITVILTLV</sequence>
<keyword evidence="3" id="KW-1185">Reference proteome</keyword>
<keyword evidence="1" id="KW-1133">Transmembrane helix</keyword>
<accession>A0ABS9MSA3</accession>
<feature type="transmembrane region" description="Helical" evidence="1">
    <location>
        <begin position="238"/>
        <end position="266"/>
    </location>
</feature>
<comment type="caution">
    <text evidence="2">The sequence shown here is derived from an EMBL/GenBank/DDBJ whole genome shotgun (WGS) entry which is preliminary data.</text>
</comment>
<feature type="transmembrane region" description="Helical" evidence="1">
    <location>
        <begin position="167"/>
        <end position="197"/>
    </location>
</feature>
<evidence type="ECO:0000313" key="2">
    <source>
        <dbReference type="EMBL" id="MCG5030878.1"/>
    </source>
</evidence>
<keyword evidence="1" id="KW-0472">Membrane</keyword>